<sequence>MTWNEFQSANKGMYDNTGMSEAWGKYKKTNGIDINATNEIHGNSLSNLNTNYGYALVDKDTGEILKFGETLYPDTRYSKSYLESKNAEMRVLESGNKIDMHYWQYDMNKYYFDKYDTYPPLNPNGW</sequence>
<evidence type="ECO:0000313" key="1">
    <source>
        <dbReference type="EMBL" id="ADL53274.1"/>
    </source>
</evidence>
<keyword evidence="2" id="KW-1185">Reference proteome</keyword>
<gene>
    <name evidence="1" type="ordered locus">Clocel_3600</name>
</gene>
<organism evidence="1 2">
    <name type="scientific">Clostridium cellulovorans (strain ATCC 35296 / DSM 3052 / OCM 3 / 743B)</name>
    <dbReference type="NCBI Taxonomy" id="573061"/>
    <lineage>
        <taxon>Bacteria</taxon>
        <taxon>Bacillati</taxon>
        <taxon>Bacillota</taxon>
        <taxon>Clostridia</taxon>
        <taxon>Eubacteriales</taxon>
        <taxon>Clostridiaceae</taxon>
        <taxon>Clostridium</taxon>
    </lineage>
</organism>
<evidence type="ECO:0000313" key="2">
    <source>
        <dbReference type="Proteomes" id="UP000002730"/>
    </source>
</evidence>
<dbReference type="EMBL" id="CP002160">
    <property type="protein sequence ID" value="ADL53274.1"/>
    <property type="molecule type" value="Genomic_DNA"/>
</dbReference>
<protein>
    <submittedName>
        <fullName evidence="1">Uncharacterized protein</fullName>
    </submittedName>
</protein>
<dbReference type="eggNOG" id="COG3209">
    <property type="taxonomic scope" value="Bacteria"/>
</dbReference>
<reference evidence="1 2" key="1">
    <citation type="submission" date="2010-08" db="EMBL/GenBank/DDBJ databases">
        <title>Complete sequence of Clostridium cellulovorans 743B.</title>
        <authorList>
            <consortium name="US DOE Joint Genome Institute"/>
            <person name="Lucas S."/>
            <person name="Copeland A."/>
            <person name="Lapidus A."/>
            <person name="Cheng J.-F."/>
            <person name="Bruce D."/>
            <person name="Goodwin L."/>
            <person name="Pitluck S."/>
            <person name="Chertkov O."/>
            <person name="Detter J.C."/>
            <person name="Han C."/>
            <person name="Tapia R."/>
            <person name="Land M."/>
            <person name="Hauser L."/>
            <person name="Chang Y.-J."/>
            <person name="Jeffries C."/>
            <person name="Kyrpides N."/>
            <person name="Ivanova N."/>
            <person name="Mikhailova N."/>
            <person name="Hemme C.L."/>
            <person name="Woyke T."/>
        </authorList>
    </citation>
    <scope>NUCLEOTIDE SEQUENCE [LARGE SCALE GENOMIC DNA]</scope>
    <source>
        <strain evidence="2">ATCC 35296 / DSM 3052 / OCM 3 / 743B</strain>
    </source>
</reference>
<dbReference type="AlphaFoldDB" id="D9SWJ2"/>
<name>D9SWJ2_CLOC7</name>
<accession>D9SWJ2</accession>
<dbReference type="HOGENOM" id="CLU_1977675_0_0_9"/>
<proteinExistence type="predicted"/>
<dbReference type="KEGG" id="ccb:Clocel_3600"/>
<dbReference type="Proteomes" id="UP000002730">
    <property type="component" value="Chromosome"/>
</dbReference>
<dbReference type="OrthoDB" id="2666568at2"/>